<evidence type="ECO:0000313" key="11">
    <source>
        <dbReference type="Proteomes" id="UP000887574"/>
    </source>
</evidence>
<dbReference type="Gene3D" id="1.10.10.10">
    <property type="entry name" value="Winged helix-like DNA-binding domain superfamily/Winged helix DNA-binding domain"/>
    <property type="match status" value="1"/>
</dbReference>
<name>A0A915DQW9_9BILA</name>
<feature type="compositionally biased region" description="Basic and acidic residues" evidence="8">
    <location>
        <begin position="424"/>
        <end position="436"/>
    </location>
</feature>
<dbReference type="InterPro" id="IPR003316">
    <property type="entry name" value="E2F_WHTH_DNA-bd_dom"/>
</dbReference>
<reference evidence="12" key="1">
    <citation type="submission" date="2022-11" db="UniProtKB">
        <authorList>
            <consortium name="WormBaseParasite"/>
        </authorList>
    </citation>
    <scope>IDENTIFICATION</scope>
</reference>
<dbReference type="GO" id="GO:0005634">
    <property type="term" value="C:nucleus"/>
    <property type="evidence" value="ECO:0007669"/>
    <property type="project" value="UniProtKB-SubCell"/>
</dbReference>
<evidence type="ECO:0000256" key="7">
    <source>
        <dbReference type="RuleBase" id="RU003796"/>
    </source>
</evidence>
<keyword evidence="4 7" id="KW-0238">DNA-binding</keyword>
<dbReference type="InterPro" id="IPR037241">
    <property type="entry name" value="E2F-DP_heterodim"/>
</dbReference>
<proteinExistence type="inferred from homology"/>
<dbReference type="GO" id="GO:0051726">
    <property type="term" value="P:regulation of cell cycle"/>
    <property type="evidence" value="ECO:0007669"/>
    <property type="project" value="InterPro"/>
</dbReference>
<feature type="region of interest" description="Disordered" evidence="8">
    <location>
        <begin position="424"/>
        <end position="443"/>
    </location>
</feature>
<dbReference type="GO" id="GO:0000981">
    <property type="term" value="F:DNA-binding transcription factor activity, RNA polymerase II-specific"/>
    <property type="evidence" value="ECO:0007669"/>
    <property type="project" value="TreeGrafter"/>
</dbReference>
<evidence type="ECO:0000256" key="4">
    <source>
        <dbReference type="ARBA" id="ARBA00023125"/>
    </source>
</evidence>
<dbReference type="Gene3D" id="1.20.140.80">
    <property type="entry name" value="Transcription factor DP"/>
    <property type="match status" value="1"/>
</dbReference>
<dbReference type="Gene3D" id="2.40.50.140">
    <property type="entry name" value="Nucleic acid-binding proteins"/>
    <property type="match status" value="1"/>
</dbReference>
<evidence type="ECO:0000259" key="9">
    <source>
        <dbReference type="SMART" id="SM01138"/>
    </source>
</evidence>
<evidence type="ECO:0000256" key="6">
    <source>
        <dbReference type="ARBA" id="ARBA00023242"/>
    </source>
</evidence>
<evidence type="ECO:0000256" key="2">
    <source>
        <dbReference type="ARBA" id="ARBA00010940"/>
    </source>
</evidence>
<evidence type="ECO:0000313" key="12">
    <source>
        <dbReference type="WBParaSite" id="jg22584"/>
    </source>
</evidence>
<dbReference type="InterPro" id="IPR036388">
    <property type="entry name" value="WH-like_DNA-bd_sf"/>
</dbReference>
<dbReference type="PANTHER" id="PTHR12548">
    <property type="entry name" value="TRANSCRIPTION FACTOR DP"/>
    <property type="match status" value="1"/>
</dbReference>
<sequence>MAEKHNLRYFSGKICSMLKEKGTSSYNEIADTLVNDYFDSISETLSEEKQVQTEANIRRRAYDAINVLIAMNIIMKDNREIHWIGLPASSLSECRRLEEERVQTVDRLNHKSEQVKELIIQLVAYKRLIELNRERERVFGKPSEENTLKIPYMILDTPKQAVVDCTSSEDKSEYWLSFSHPFGLYEDVEVLKRLGLSLGLEKNDVSPGNVAFVKSSLPSALRFYINDEDEDGDQEHATLILLFVKSSVDHVVNWILGGMNQPGLESQLVSQLSYRMAHIKWAKMMAEMKVEPKRFIPALLMGKVVERSKIGLQQLPCVHVRVQQNDFYKHTKKYHPILTDFWALDGDVNSQLGDTVLIRPAKEEDKPNERVQHRVDRIVFKHGVLIDPVTKKRVIQHDFVEDLELRQRLLDDIVVEPRNLAEEPSFDRQKEIQQERLKKHKGL</sequence>
<evidence type="ECO:0000256" key="5">
    <source>
        <dbReference type="ARBA" id="ARBA00023163"/>
    </source>
</evidence>
<keyword evidence="5 7" id="KW-0804">Transcription</keyword>
<comment type="similarity">
    <text evidence="2 7">Belongs to the E2F/DP family.</text>
</comment>
<evidence type="ECO:0000256" key="8">
    <source>
        <dbReference type="SAM" id="MobiDB-lite"/>
    </source>
</evidence>
<dbReference type="SUPFAM" id="SSF144074">
    <property type="entry name" value="E2F-DP heterodimerization region"/>
    <property type="match status" value="1"/>
</dbReference>
<dbReference type="InterPro" id="IPR015648">
    <property type="entry name" value="Transcrpt_fac_DP"/>
</dbReference>
<dbReference type="GO" id="GO:0000977">
    <property type="term" value="F:RNA polymerase II transcription regulatory region sequence-specific DNA binding"/>
    <property type="evidence" value="ECO:0007669"/>
    <property type="project" value="TreeGrafter"/>
</dbReference>
<dbReference type="InterPro" id="IPR038168">
    <property type="entry name" value="TF_DP_C_sf"/>
</dbReference>
<keyword evidence="6 7" id="KW-0539">Nucleus</keyword>
<dbReference type="InterPro" id="IPR036390">
    <property type="entry name" value="WH_DNA-bd_sf"/>
</dbReference>
<dbReference type="Proteomes" id="UP000887574">
    <property type="component" value="Unplaced"/>
</dbReference>
<dbReference type="SUPFAM" id="SSF46785">
    <property type="entry name" value="Winged helix' DNA-binding domain"/>
    <property type="match status" value="1"/>
</dbReference>
<feature type="domain" description="Transcription factor DP C-terminal" evidence="9">
    <location>
        <begin position="92"/>
        <end position="236"/>
    </location>
</feature>
<dbReference type="AlphaFoldDB" id="A0A915DQW9"/>
<dbReference type="InterPro" id="IPR012340">
    <property type="entry name" value="NA-bd_OB-fold"/>
</dbReference>
<feature type="domain" description="E2F/DP family winged-helix DNA-binding" evidence="10">
    <location>
        <begin position="2"/>
        <end position="85"/>
    </location>
</feature>
<evidence type="ECO:0000256" key="1">
    <source>
        <dbReference type="ARBA" id="ARBA00004123"/>
    </source>
</evidence>
<dbReference type="InterPro" id="IPR014889">
    <property type="entry name" value="Transc_factor_DP_C"/>
</dbReference>
<dbReference type="PANTHER" id="PTHR12548:SF9">
    <property type="entry name" value="TRANSCRIPTION FACTOR DP"/>
    <property type="match status" value="1"/>
</dbReference>
<organism evidence="11 12">
    <name type="scientific">Ditylenchus dipsaci</name>
    <dbReference type="NCBI Taxonomy" id="166011"/>
    <lineage>
        <taxon>Eukaryota</taxon>
        <taxon>Metazoa</taxon>
        <taxon>Ecdysozoa</taxon>
        <taxon>Nematoda</taxon>
        <taxon>Chromadorea</taxon>
        <taxon>Rhabditida</taxon>
        <taxon>Tylenchina</taxon>
        <taxon>Tylenchomorpha</taxon>
        <taxon>Sphaerularioidea</taxon>
        <taxon>Anguinidae</taxon>
        <taxon>Anguininae</taxon>
        <taxon>Ditylenchus</taxon>
    </lineage>
</organism>
<dbReference type="SMART" id="SM01138">
    <property type="entry name" value="DP"/>
    <property type="match status" value="1"/>
</dbReference>
<dbReference type="WBParaSite" id="jg22584">
    <property type="protein sequence ID" value="jg22584"/>
    <property type="gene ID" value="jg22584"/>
</dbReference>
<dbReference type="SUPFAM" id="SSF50249">
    <property type="entry name" value="Nucleic acid-binding proteins"/>
    <property type="match status" value="1"/>
</dbReference>
<dbReference type="GO" id="GO:0005667">
    <property type="term" value="C:transcription regulator complex"/>
    <property type="evidence" value="ECO:0007669"/>
    <property type="project" value="InterPro"/>
</dbReference>
<keyword evidence="3 7" id="KW-0805">Transcription regulation</keyword>
<dbReference type="SMART" id="SM01372">
    <property type="entry name" value="E2F_TDP"/>
    <property type="match status" value="1"/>
</dbReference>
<dbReference type="Pfam" id="PF02319">
    <property type="entry name" value="WHD_E2F_TDP"/>
    <property type="match status" value="1"/>
</dbReference>
<evidence type="ECO:0000256" key="3">
    <source>
        <dbReference type="ARBA" id="ARBA00023015"/>
    </source>
</evidence>
<dbReference type="CDD" id="cd14458">
    <property type="entry name" value="DP_DD"/>
    <property type="match status" value="1"/>
</dbReference>
<accession>A0A915DQW9</accession>
<dbReference type="FunFam" id="1.10.10.10:FF:000360">
    <property type="entry name" value="Transcription factor Dp-1, a"/>
    <property type="match status" value="1"/>
</dbReference>
<comment type="subcellular location">
    <subcellularLocation>
        <location evidence="1 7">Nucleus</location>
    </subcellularLocation>
</comment>
<keyword evidence="11" id="KW-1185">Reference proteome</keyword>
<dbReference type="Pfam" id="PF08781">
    <property type="entry name" value="DP"/>
    <property type="match status" value="1"/>
</dbReference>
<protein>
    <submittedName>
        <fullName evidence="12">Uncharacterized protein</fullName>
    </submittedName>
</protein>
<evidence type="ECO:0000259" key="10">
    <source>
        <dbReference type="SMART" id="SM01372"/>
    </source>
</evidence>